<evidence type="ECO:0000256" key="3">
    <source>
        <dbReference type="ARBA" id="ARBA00022737"/>
    </source>
</evidence>
<keyword evidence="2 7" id="KW-0812">Transmembrane</keyword>
<evidence type="ECO:0000259" key="8">
    <source>
        <dbReference type="PROSITE" id="PS50837"/>
    </source>
</evidence>
<dbReference type="GO" id="GO:0016020">
    <property type="term" value="C:membrane"/>
    <property type="evidence" value="ECO:0007669"/>
    <property type="project" value="UniProtKB-SubCell"/>
</dbReference>
<dbReference type="EMBL" id="JAAOAO010000079">
    <property type="protein sequence ID" value="KAF5564064.1"/>
    <property type="molecule type" value="Genomic_DNA"/>
</dbReference>
<evidence type="ECO:0000256" key="6">
    <source>
        <dbReference type="SAM" id="MobiDB-lite"/>
    </source>
</evidence>
<gene>
    <name evidence="9" type="ORF">FNAPI_2358</name>
</gene>
<feature type="domain" description="NACHT" evidence="8">
    <location>
        <begin position="813"/>
        <end position="961"/>
    </location>
</feature>
<evidence type="ECO:0000256" key="2">
    <source>
        <dbReference type="ARBA" id="ARBA00022692"/>
    </source>
</evidence>
<evidence type="ECO:0000313" key="9">
    <source>
        <dbReference type="EMBL" id="KAF5564064.1"/>
    </source>
</evidence>
<evidence type="ECO:0000256" key="7">
    <source>
        <dbReference type="SAM" id="Phobius"/>
    </source>
</evidence>
<comment type="subcellular location">
    <subcellularLocation>
        <location evidence="1">Membrane</location>
    </subcellularLocation>
</comment>
<proteinExistence type="predicted"/>
<dbReference type="PANTHER" id="PTHR10039:SF10">
    <property type="entry name" value="NACHT DOMAIN-CONTAINING PROTEIN"/>
    <property type="match status" value="1"/>
</dbReference>
<dbReference type="Pfam" id="PF12796">
    <property type="entry name" value="Ank_2"/>
    <property type="match status" value="1"/>
</dbReference>
<dbReference type="PANTHER" id="PTHR10039">
    <property type="entry name" value="AMELOGENIN"/>
    <property type="match status" value="1"/>
</dbReference>
<evidence type="ECO:0000256" key="4">
    <source>
        <dbReference type="ARBA" id="ARBA00022989"/>
    </source>
</evidence>
<dbReference type="PROSITE" id="PS50837">
    <property type="entry name" value="NACHT"/>
    <property type="match status" value="1"/>
</dbReference>
<dbReference type="SUPFAM" id="SSF48403">
    <property type="entry name" value="Ankyrin repeat"/>
    <property type="match status" value="1"/>
</dbReference>
<reference evidence="9 10" key="1">
    <citation type="submission" date="2020-05" db="EMBL/GenBank/DDBJ databases">
        <title>Identification and distribution of gene clusters putatively required for synthesis of sphingolipid metabolism inhibitors in phylogenetically diverse species of the filamentous fungus Fusarium.</title>
        <authorList>
            <person name="Kim H.-S."/>
            <person name="Busman M."/>
            <person name="Brown D.W."/>
            <person name="Divon H."/>
            <person name="Uhlig S."/>
            <person name="Proctor R.H."/>
        </authorList>
    </citation>
    <scope>NUCLEOTIDE SEQUENCE [LARGE SCALE GENOMIC DNA]</scope>
    <source>
        <strain evidence="9 10">NRRL 25196</strain>
    </source>
</reference>
<dbReference type="Gene3D" id="1.25.40.20">
    <property type="entry name" value="Ankyrin repeat-containing domain"/>
    <property type="match status" value="1"/>
</dbReference>
<evidence type="ECO:0000256" key="1">
    <source>
        <dbReference type="ARBA" id="ARBA00004370"/>
    </source>
</evidence>
<dbReference type="InterPro" id="IPR036770">
    <property type="entry name" value="Ankyrin_rpt-contain_sf"/>
</dbReference>
<organism evidence="9 10">
    <name type="scientific">Fusarium napiforme</name>
    <dbReference type="NCBI Taxonomy" id="42672"/>
    <lineage>
        <taxon>Eukaryota</taxon>
        <taxon>Fungi</taxon>
        <taxon>Dikarya</taxon>
        <taxon>Ascomycota</taxon>
        <taxon>Pezizomycotina</taxon>
        <taxon>Sordariomycetes</taxon>
        <taxon>Hypocreomycetidae</taxon>
        <taxon>Hypocreales</taxon>
        <taxon>Nectriaceae</taxon>
        <taxon>Fusarium</taxon>
        <taxon>Fusarium fujikuroi species complex</taxon>
    </lineage>
</organism>
<feature type="compositionally biased region" description="Polar residues" evidence="6">
    <location>
        <begin position="506"/>
        <end position="531"/>
    </location>
</feature>
<dbReference type="Pfam" id="PF01490">
    <property type="entry name" value="Aa_trans"/>
    <property type="match status" value="1"/>
</dbReference>
<keyword evidence="4 7" id="KW-1133">Transmembrane helix</keyword>
<dbReference type="SUPFAM" id="SSF52540">
    <property type="entry name" value="P-loop containing nucleoside triphosphate hydrolases"/>
    <property type="match status" value="1"/>
</dbReference>
<feature type="transmembrane region" description="Helical" evidence="7">
    <location>
        <begin position="69"/>
        <end position="93"/>
    </location>
</feature>
<feature type="transmembrane region" description="Helical" evidence="7">
    <location>
        <begin position="245"/>
        <end position="267"/>
    </location>
</feature>
<dbReference type="InterPro" id="IPR056884">
    <property type="entry name" value="NPHP3-like_N"/>
</dbReference>
<name>A0A8H5JZH4_9HYPO</name>
<dbReference type="InterPro" id="IPR002110">
    <property type="entry name" value="Ankyrin_rpt"/>
</dbReference>
<dbReference type="Proteomes" id="UP000574317">
    <property type="component" value="Unassembled WGS sequence"/>
</dbReference>
<keyword evidence="10" id="KW-1185">Reference proteome</keyword>
<evidence type="ECO:0000256" key="5">
    <source>
        <dbReference type="ARBA" id="ARBA00023136"/>
    </source>
</evidence>
<feature type="transmembrane region" description="Helical" evidence="7">
    <location>
        <begin position="392"/>
        <end position="417"/>
    </location>
</feature>
<dbReference type="SMART" id="SM00248">
    <property type="entry name" value="ANK"/>
    <property type="match status" value="3"/>
</dbReference>
<dbReference type="InterPro" id="IPR027417">
    <property type="entry name" value="P-loop_NTPase"/>
</dbReference>
<feature type="region of interest" description="Disordered" evidence="6">
    <location>
        <begin position="14"/>
        <end position="35"/>
    </location>
</feature>
<feature type="transmembrane region" description="Helical" evidence="7">
    <location>
        <begin position="212"/>
        <end position="233"/>
    </location>
</feature>
<protein>
    <submittedName>
        <fullName evidence="9">Neutral amino acid permease</fullName>
    </submittedName>
</protein>
<dbReference type="Gene3D" id="3.40.50.300">
    <property type="entry name" value="P-loop containing nucleotide triphosphate hydrolases"/>
    <property type="match status" value="1"/>
</dbReference>
<dbReference type="InterPro" id="IPR013057">
    <property type="entry name" value="AA_transpt_TM"/>
</dbReference>
<feature type="transmembrane region" description="Helical" evidence="7">
    <location>
        <begin position="357"/>
        <end position="380"/>
    </location>
</feature>
<feature type="transmembrane region" description="Helical" evidence="7">
    <location>
        <begin position="159"/>
        <end position="181"/>
    </location>
</feature>
<evidence type="ECO:0000313" key="10">
    <source>
        <dbReference type="Proteomes" id="UP000574317"/>
    </source>
</evidence>
<feature type="transmembrane region" description="Helical" evidence="7">
    <location>
        <begin position="287"/>
        <end position="306"/>
    </location>
</feature>
<keyword evidence="3" id="KW-0677">Repeat</keyword>
<dbReference type="Pfam" id="PF24883">
    <property type="entry name" value="NPHP3_N"/>
    <property type="match status" value="1"/>
</dbReference>
<dbReference type="InterPro" id="IPR007111">
    <property type="entry name" value="NACHT_NTPase"/>
</dbReference>
<keyword evidence="5 7" id="KW-0472">Membrane</keyword>
<accession>A0A8H5JZH4</accession>
<feature type="region of interest" description="Disordered" evidence="6">
    <location>
        <begin position="506"/>
        <end position="541"/>
    </location>
</feature>
<feature type="transmembrane region" description="Helical" evidence="7">
    <location>
        <begin position="132"/>
        <end position="152"/>
    </location>
</feature>
<sequence length="1606" mass="177569">MGIIHANNRESGALGPVPILSQEGPNQDGAGPTVAHDEVFGDITEDGPNYRDVGWLGTSALMMKTQIGLGILSIPSAFHTLGLVPGLICLLVIGGITTWSDYIIGTFKLNHREVYGIDDAGGILFGRFGRELLGISFSLLAAIIVFLCASIRTLGRISWLAWVGVISLLAGVYVVTIAVSIQDRPSAAPKINLQHEWKSDYQLYGKPSFTEAMSALSTMVFAYAGTPLFFPIAAEMRDPRHYTKAMLLCQSVATATYIIVGVIIYYYCGSYVASPALGSAGKTIKQVAYGLALPGLIVGATINAHVTGKYVFVRVLRGSRHLTANTVTHWATWLGLTFSAALLAYIIASAIPVFGSLVSLVGALLGTLQTFQPYGCFWLYDNWSAGKQDRSLKWVLMVVWSSFVILSGTFLMIAGTYGSVIGVVDSYKASGGSAAFSCADNSNSWLPSRLTSIFDTPSPGGTTTHALPREDTAGVTLRSETVIPLDQSSRSLETATVIIDRLPSNDASPSAAVSGTTANGRLTTSPPTSTHEAVPAPETDTDTDVAAVVPADHWSKAYQEAVESMGEEVDVTILKGESIAQLFKELETVDKDATDDSTFLRGVRYLNSIKVPLERIKMVLDISAPLTALEPTTSAVFGVMRGVTAVSIAAEIQPGHFEFAKKIVEMLRQISYISDCDIIGQREDRVDIHKALVSVYQKLIEFYAAAYQFLSKRRAKLVLAVVSDTGTLPTLVQDISKEVENLRKVVEKATLDIAQDIKTMMCDEKVSQWLGRDKQSQQSRHHGDFNYLRDDAACNFVLEQPEFKTWYRAPDYQQLVILGDMGSGKSVIMSFLIQELRRRAECQLEKPMVLYHYCQNDETGHALCIFSSLILSLLQQRVGLKKAFFDWYKQDLLSGNFEPATNAHMLIEIFEQTVLRLNRPLFLIVDGLDECDAGSLHMLLQSLRSLSQKISGLKVVLSSRPWEGILDQLEGSLRVHICADPGRDKVIAEKTVKTRLGYLDARLQELIIERLSSLARGSAIWTKMAVEAIAAKKIMARGRMNKFLEEMPQPRDLSKLYTDLFIRCAGEEPEAQDMAATALEVLGAARRRLSILELAWAVTTGTVDEHVTTVAGVAELVDYQGVMTLIQPFVAGIDFDDVKKRQVIVAHQSVKEFILSDLGATRPGHGNLENPTRLENVILNICIRYLLLDEIDEASILSDEQTAMEELPQDTDIFSDVTASTSFTMDCSWEKWEDGMVRYDPADRGFGEFFVYASCNWIHHFTFVTKEPLPDLSSIERLCQPNSTRLQNWTSQNSRPDCVVQARFEFDGSLYDPLSITSLYGSEVVLLKMLETSDLESPKFLPNTAMIAVEQVLQWADLRRLGMLFHGRGTGCHLQNIGFFRRIIEWWRSPSINNSQDWDAAFDVINDISDILIRERWGNELLCLAASHGCMPIIKRLMNNAQQNVDLKEELLRAPQRQPRGLAHPGHQSVGEAALAGHVDVVRFLLEQDGIEGHLRHRNSKGENVLHLASEQCKPAIFRVLAPRFCEGLSQRDCQGRTALMRVVESSSTLQNHIESAEVLLSLSAADQRMLSKDQQDLLHMAEQMRDQAIHNLLSKFCEPHLIGTT</sequence>
<comment type="caution">
    <text evidence="9">The sequence shown here is derived from an EMBL/GenBank/DDBJ whole genome shotgun (WGS) entry which is preliminary data.</text>
</comment>
<feature type="transmembrane region" description="Helical" evidence="7">
    <location>
        <begin position="327"/>
        <end position="351"/>
    </location>
</feature>